<dbReference type="RefSeq" id="WP_382201382.1">
    <property type="nucleotide sequence ID" value="NZ_JBHTBZ010000034.1"/>
</dbReference>
<dbReference type="PANTHER" id="PTHR47585:SF1">
    <property type="entry name" value="DUF1446 DOMAIN-CONTAINING PROTEIN"/>
    <property type="match status" value="1"/>
</dbReference>
<sequence length="113" mass="12328">MTNTHTVALREIAGARSGDKGNISNVCVWVYEPRHYEAVKAALTVERLKATHPSLWRGAIERFELPHLQGINFVFHEALEGGVNASLNLDAHGKSFGFLLLAMAITIGDGPPH</sequence>
<evidence type="ECO:0000259" key="1">
    <source>
        <dbReference type="Pfam" id="PF23544"/>
    </source>
</evidence>
<evidence type="ECO:0000313" key="2">
    <source>
        <dbReference type="EMBL" id="MFC7461310.1"/>
    </source>
</evidence>
<feature type="domain" description="AtuA-like ferredoxin-fold" evidence="1">
    <location>
        <begin position="8"/>
        <end position="105"/>
    </location>
</feature>
<dbReference type="EMBL" id="JBHTBZ010000034">
    <property type="protein sequence ID" value="MFC7461310.1"/>
    <property type="molecule type" value="Genomic_DNA"/>
</dbReference>
<dbReference type="InterPro" id="IPR056362">
    <property type="entry name" value="AtuA-like_ferredoxin_dom"/>
</dbReference>
<dbReference type="Proteomes" id="UP001596457">
    <property type="component" value="Unassembled WGS sequence"/>
</dbReference>
<dbReference type="Pfam" id="PF23544">
    <property type="entry name" value="AtuA_ferredoxin"/>
    <property type="match status" value="1"/>
</dbReference>
<gene>
    <name evidence="2" type="ORF">ACFQU0_12825</name>
</gene>
<reference evidence="3" key="1">
    <citation type="journal article" date="2019" name="Int. J. Syst. Evol. Microbiol.">
        <title>The Global Catalogue of Microorganisms (GCM) 10K type strain sequencing project: providing services to taxonomists for standard genome sequencing and annotation.</title>
        <authorList>
            <consortium name="The Broad Institute Genomics Platform"/>
            <consortium name="The Broad Institute Genome Sequencing Center for Infectious Disease"/>
            <person name="Wu L."/>
            <person name="Ma J."/>
        </authorList>
    </citation>
    <scope>NUCLEOTIDE SEQUENCE [LARGE SCALE GENOMIC DNA]</scope>
    <source>
        <strain evidence="3">CCUG 53903</strain>
    </source>
</reference>
<protein>
    <recommendedName>
        <fullName evidence="1">AtuA-like ferredoxin-fold domain-containing protein</fullName>
    </recommendedName>
</protein>
<accession>A0ABW2SDB8</accession>
<comment type="caution">
    <text evidence="2">The sequence shown here is derived from an EMBL/GenBank/DDBJ whole genome shotgun (WGS) entry which is preliminary data.</text>
</comment>
<dbReference type="PANTHER" id="PTHR47585">
    <property type="match status" value="1"/>
</dbReference>
<proteinExistence type="predicted"/>
<keyword evidence="3" id="KW-1185">Reference proteome</keyword>
<organism evidence="2 3">
    <name type="scientific">Hydrogenophaga defluvii</name>
    <dbReference type="NCBI Taxonomy" id="249410"/>
    <lineage>
        <taxon>Bacteria</taxon>
        <taxon>Pseudomonadati</taxon>
        <taxon>Pseudomonadota</taxon>
        <taxon>Betaproteobacteria</taxon>
        <taxon>Burkholderiales</taxon>
        <taxon>Comamonadaceae</taxon>
        <taxon>Hydrogenophaga</taxon>
    </lineage>
</organism>
<evidence type="ECO:0000313" key="3">
    <source>
        <dbReference type="Proteomes" id="UP001596457"/>
    </source>
</evidence>
<name>A0ABW2SDB8_9BURK</name>